<dbReference type="EC" id="4.1.1.97" evidence="3"/>
<keyword evidence="9" id="KW-1185">Reference proteome</keyword>
<gene>
    <name evidence="8" type="primary">uraD</name>
    <name evidence="8" type="ORF">H9L05_03255</name>
</gene>
<accession>A0A7H0GWV7</accession>
<evidence type="ECO:0000259" key="7">
    <source>
        <dbReference type="Pfam" id="PF09349"/>
    </source>
</evidence>
<dbReference type="Proteomes" id="UP000516093">
    <property type="component" value="Chromosome"/>
</dbReference>
<dbReference type="GO" id="GO:0006144">
    <property type="term" value="P:purine nucleobase metabolic process"/>
    <property type="evidence" value="ECO:0007669"/>
    <property type="project" value="UniProtKB-KW"/>
</dbReference>
<name>A0A7H0GWV7_9BACT</name>
<dbReference type="PANTHER" id="PTHR43466:SF1">
    <property type="entry name" value="2-OXO-4-HYDROXY-4-CARBOXY-5-UREIDOIMIDAZOLINE DECARBOXYLASE-RELATED"/>
    <property type="match status" value="1"/>
</dbReference>
<reference evidence="8 9" key="1">
    <citation type="submission" date="2020-08" db="EMBL/GenBank/DDBJ databases">
        <title>Genome sequence of Hymenobacter qilianensis JCM 19763T.</title>
        <authorList>
            <person name="Hyun D.-W."/>
            <person name="Bae J.-W."/>
        </authorList>
    </citation>
    <scope>NUCLEOTIDE SEQUENCE [LARGE SCALE GENOMIC DNA]</scope>
    <source>
        <strain evidence="8 9">JCM 19763</strain>
    </source>
</reference>
<dbReference type="AlphaFoldDB" id="A0A7H0GWV7"/>
<protein>
    <recommendedName>
        <fullName evidence="3">2-oxo-4-hydroxy-4-carboxy-5-ureidoimidazoline decarboxylase</fullName>
        <ecNumber evidence="3">4.1.1.97</ecNumber>
    </recommendedName>
</protein>
<evidence type="ECO:0000256" key="3">
    <source>
        <dbReference type="ARBA" id="ARBA00012257"/>
    </source>
</evidence>
<keyword evidence="5" id="KW-0210">Decarboxylase</keyword>
<dbReference type="EMBL" id="CP060784">
    <property type="protein sequence ID" value="QNP52773.1"/>
    <property type="molecule type" value="Genomic_DNA"/>
</dbReference>
<proteinExistence type="predicted"/>
<dbReference type="NCBIfam" id="NF010372">
    <property type="entry name" value="PRK13798.1"/>
    <property type="match status" value="1"/>
</dbReference>
<dbReference type="PANTHER" id="PTHR43466">
    <property type="entry name" value="2-OXO-4-HYDROXY-4-CARBOXY-5-UREIDOIMIDAZOLINE DECARBOXYLASE-RELATED"/>
    <property type="match status" value="1"/>
</dbReference>
<evidence type="ECO:0000256" key="6">
    <source>
        <dbReference type="ARBA" id="ARBA00023239"/>
    </source>
</evidence>
<dbReference type="Pfam" id="PF09349">
    <property type="entry name" value="OHCU_decarbox"/>
    <property type="match status" value="1"/>
</dbReference>
<dbReference type="GO" id="GO:0051997">
    <property type="term" value="F:2-oxo-4-hydroxy-4-carboxy-5-ureidoimidazoline decarboxylase activity"/>
    <property type="evidence" value="ECO:0007669"/>
    <property type="project" value="UniProtKB-EC"/>
</dbReference>
<comment type="pathway">
    <text evidence="2">Purine metabolism; urate degradation; (S)-allantoin from urate: step 3/3.</text>
</comment>
<comment type="catalytic activity">
    <reaction evidence="1">
        <text>5-hydroxy-2-oxo-4-ureido-2,5-dihydro-1H-imidazole-5-carboxylate + H(+) = (S)-allantoin + CO2</text>
        <dbReference type="Rhea" id="RHEA:26301"/>
        <dbReference type="ChEBI" id="CHEBI:15378"/>
        <dbReference type="ChEBI" id="CHEBI:15678"/>
        <dbReference type="ChEBI" id="CHEBI:16526"/>
        <dbReference type="ChEBI" id="CHEBI:58639"/>
        <dbReference type="EC" id="4.1.1.97"/>
    </reaction>
</comment>
<evidence type="ECO:0000256" key="4">
    <source>
        <dbReference type="ARBA" id="ARBA00022631"/>
    </source>
</evidence>
<evidence type="ECO:0000256" key="1">
    <source>
        <dbReference type="ARBA" id="ARBA00001163"/>
    </source>
</evidence>
<evidence type="ECO:0000313" key="9">
    <source>
        <dbReference type="Proteomes" id="UP000516093"/>
    </source>
</evidence>
<keyword evidence="4" id="KW-0659">Purine metabolism</keyword>
<organism evidence="8 9">
    <name type="scientific">Hymenobacter qilianensis</name>
    <dbReference type="NCBI Taxonomy" id="1385715"/>
    <lineage>
        <taxon>Bacteria</taxon>
        <taxon>Pseudomonadati</taxon>
        <taxon>Bacteroidota</taxon>
        <taxon>Cytophagia</taxon>
        <taxon>Cytophagales</taxon>
        <taxon>Hymenobacteraceae</taxon>
        <taxon>Hymenobacter</taxon>
    </lineage>
</organism>
<dbReference type="SUPFAM" id="SSF158694">
    <property type="entry name" value="UraD-Like"/>
    <property type="match status" value="1"/>
</dbReference>
<dbReference type="InterPro" id="IPR036778">
    <property type="entry name" value="OHCU_decarboxylase_sf"/>
</dbReference>
<dbReference type="RefSeq" id="WP_187733013.1">
    <property type="nucleotide sequence ID" value="NZ_BMFN01000002.1"/>
</dbReference>
<dbReference type="KEGG" id="hqi:H9L05_03255"/>
<evidence type="ECO:0000313" key="8">
    <source>
        <dbReference type="EMBL" id="QNP52773.1"/>
    </source>
</evidence>
<sequence length="168" mass="18621">MTLVELNTLPKPALTDALRKCCGSTAWVEAMSQIFPLPDKQTLFAQAATIWRGLSEQDWREAFTHHPKIGDINSLKEKFASTSTWAAGEQAAVQHSSQAVLEALAEGNTRYEEKFGYIFIVCATGKSAEEMLALLQARLPNEPDQEMKIAMGEQAKITQIRLEKLLAV</sequence>
<evidence type="ECO:0000256" key="5">
    <source>
        <dbReference type="ARBA" id="ARBA00022793"/>
    </source>
</evidence>
<evidence type="ECO:0000256" key="2">
    <source>
        <dbReference type="ARBA" id="ARBA00004754"/>
    </source>
</evidence>
<dbReference type="GO" id="GO:0019628">
    <property type="term" value="P:urate catabolic process"/>
    <property type="evidence" value="ECO:0007669"/>
    <property type="project" value="TreeGrafter"/>
</dbReference>
<dbReference type="Gene3D" id="1.10.3330.10">
    <property type="entry name" value="Oxo-4-hydroxy-4-carboxy-5-ureidoimidazoline decarboxylase"/>
    <property type="match status" value="1"/>
</dbReference>
<dbReference type="NCBIfam" id="TIGR03180">
    <property type="entry name" value="UraD_2"/>
    <property type="match status" value="1"/>
</dbReference>
<dbReference type="InterPro" id="IPR017595">
    <property type="entry name" value="OHCU_decarboxylase-2"/>
</dbReference>
<dbReference type="InterPro" id="IPR018020">
    <property type="entry name" value="OHCU_decarboxylase"/>
</dbReference>
<feature type="domain" description="Oxo-4-hydroxy-4-carboxy-5-ureidoimidazoline decarboxylase" evidence="7">
    <location>
        <begin position="7"/>
        <end position="163"/>
    </location>
</feature>
<keyword evidence="6 8" id="KW-0456">Lyase</keyword>